<accession>A0A8E2WXK8</accession>
<name>W7J4W5_9PSEU</name>
<keyword evidence="2" id="KW-1133">Transmembrane helix</keyword>
<feature type="transmembrane region" description="Helical" evidence="2">
    <location>
        <begin position="123"/>
        <end position="141"/>
    </location>
</feature>
<feature type="region of interest" description="Disordered" evidence="1">
    <location>
        <begin position="30"/>
        <end position="95"/>
    </location>
</feature>
<keyword evidence="2" id="KW-0472">Membrane</keyword>
<evidence type="ECO:0000313" key="3">
    <source>
        <dbReference type="EMBL" id="EWC64052.1"/>
    </source>
</evidence>
<keyword evidence="4" id="KW-1185">Reference proteome</keyword>
<evidence type="ECO:0008006" key="5">
    <source>
        <dbReference type="Google" id="ProtNLM"/>
    </source>
</evidence>
<feature type="transmembrane region" description="Helical" evidence="2">
    <location>
        <begin position="98"/>
        <end position="117"/>
    </location>
</feature>
<dbReference type="PATRIC" id="fig|909613.9.peg.594"/>
<reference evidence="3 4" key="1">
    <citation type="journal article" date="2014" name="Genome Announc.">
        <title>Draft Genome Sequence of the Antitrypanosomally Active Sponge-Associated Bacterium Actinokineospora sp. Strain EG49.</title>
        <authorList>
            <person name="Harjes J."/>
            <person name="Ryu T."/>
            <person name="Abdelmohsen U.R."/>
            <person name="Moitinho-Silva L."/>
            <person name="Horn H."/>
            <person name="Ravasi T."/>
            <person name="Hentschel U."/>
        </authorList>
    </citation>
    <scope>NUCLEOTIDE SEQUENCE [LARGE SCALE GENOMIC DNA]</scope>
    <source>
        <strain evidence="3 4">EG49</strain>
    </source>
</reference>
<keyword evidence="2" id="KW-0812">Transmembrane</keyword>
<evidence type="ECO:0000256" key="2">
    <source>
        <dbReference type="SAM" id="Phobius"/>
    </source>
</evidence>
<dbReference type="Proteomes" id="UP000019277">
    <property type="component" value="Unassembled WGS sequence"/>
</dbReference>
<dbReference type="AlphaFoldDB" id="W7J4W5"/>
<proteinExistence type="predicted"/>
<gene>
    <name evidence="3" type="ORF">UO65_0579</name>
</gene>
<evidence type="ECO:0000256" key="1">
    <source>
        <dbReference type="SAM" id="MobiDB-lite"/>
    </source>
</evidence>
<sequence length="157" mass="16356">MKGRPGDGPEDVDAAFAEIVADLRREGVGLSLPSEAEVKRDRSDAGDEPAAAPPPAPSSPPVASTWRNHETDIDWADDNADEHYEPPEPPPLPRPHGLTIAAFVAIAAGVALLVLAATVLSTAWTPVGLACVALGVGTLLMRARKTPRDDEDSGAQV</sequence>
<evidence type="ECO:0000313" key="4">
    <source>
        <dbReference type="Proteomes" id="UP000019277"/>
    </source>
</evidence>
<protein>
    <recommendedName>
        <fullName evidence="5">Transmembrane protein</fullName>
    </recommendedName>
</protein>
<dbReference type="eggNOG" id="ENOG5033FW7">
    <property type="taxonomic scope" value="Bacteria"/>
</dbReference>
<comment type="caution">
    <text evidence="3">The sequence shown here is derived from an EMBL/GenBank/DDBJ whole genome shotgun (WGS) entry which is preliminary data.</text>
</comment>
<feature type="compositionally biased region" description="Basic and acidic residues" evidence="1">
    <location>
        <begin position="36"/>
        <end position="45"/>
    </location>
</feature>
<accession>W7J4W5</accession>
<dbReference type="OrthoDB" id="5193869at2"/>
<dbReference type="EMBL" id="AYXG01000024">
    <property type="protein sequence ID" value="EWC64052.1"/>
    <property type="molecule type" value="Genomic_DNA"/>
</dbReference>
<feature type="compositionally biased region" description="Pro residues" evidence="1">
    <location>
        <begin position="51"/>
        <end position="60"/>
    </location>
</feature>
<dbReference type="RefSeq" id="WP_035278439.1">
    <property type="nucleotide sequence ID" value="NZ_AYXG01000024.1"/>
</dbReference>
<dbReference type="STRING" id="909613.UO65_0579"/>
<organism evidence="3 4">
    <name type="scientific">Actinokineospora spheciospongiae</name>
    <dbReference type="NCBI Taxonomy" id="909613"/>
    <lineage>
        <taxon>Bacteria</taxon>
        <taxon>Bacillati</taxon>
        <taxon>Actinomycetota</taxon>
        <taxon>Actinomycetes</taxon>
        <taxon>Pseudonocardiales</taxon>
        <taxon>Pseudonocardiaceae</taxon>
        <taxon>Actinokineospora</taxon>
    </lineage>
</organism>